<evidence type="ECO:0000313" key="4">
    <source>
        <dbReference type="Proteomes" id="UP000236728"/>
    </source>
</evidence>
<protein>
    <submittedName>
        <fullName evidence="3">(S)-ureidoglycine aminohydrolase</fullName>
    </submittedName>
</protein>
<dbReference type="InterPro" id="IPR011051">
    <property type="entry name" value="RmlC_Cupin_sf"/>
</dbReference>
<keyword evidence="4" id="KW-1185">Reference proteome</keyword>
<dbReference type="PANTHER" id="PTHR34571:SF1">
    <property type="entry name" value="(S)-UREIDOGLYCINE AMINOHYDROLASE"/>
    <property type="match status" value="1"/>
</dbReference>
<dbReference type="InterPro" id="IPR008579">
    <property type="entry name" value="UGlyAH_Cupin_dom"/>
</dbReference>
<dbReference type="InterPro" id="IPR014710">
    <property type="entry name" value="RmlC-like_jellyroll"/>
</dbReference>
<dbReference type="Gene3D" id="2.60.120.10">
    <property type="entry name" value="Jelly Rolls"/>
    <property type="match status" value="1"/>
</dbReference>
<dbReference type="PANTHER" id="PTHR34571">
    <property type="entry name" value="(S)-UREIDOGLYCINE AMINOHYDROLASE"/>
    <property type="match status" value="1"/>
</dbReference>
<dbReference type="SUPFAM" id="SSF51182">
    <property type="entry name" value="RmlC-like cupins"/>
    <property type="match status" value="1"/>
</dbReference>
<dbReference type="GO" id="GO:0071522">
    <property type="term" value="F:ureidoglycine aminohydrolase activity"/>
    <property type="evidence" value="ECO:0007669"/>
    <property type="project" value="InterPro"/>
</dbReference>
<feature type="domain" description="(S)-ureidoglycine aminohydrolase cupin" evidence="1">
    <location>
        <begin position="47"/>
        <end position="121"/>
    </location>
</feature>
<evidence type="ECO:0000313" key="3">
    <source>
        <dbReference type="EMBL" id="SEF98816.1"/>
    </source>
</evidence>
<proteinExistence type="predicted"/>
<dbReference type="OrthoDB" id="9814939at2"/>
<dbReference type="Pfam" id="PF07883">
    <property type="entry name" value="Cupin_2"/>
    <property type="match status" value="1"/>
</dbReference>
<evidence type="ECO:0000259" key="2">
    <source>
        <dbReference type="Pfam" id="PF07883"/>
    </source>
</evidence>
<feature type="domain" description="Cupin type-2" evidence="2">
    <location>
        <begin position="180"/>
        <end position="246"/>
    </location>
</feature>
<dbReference type="NCBIfam" id="TIGR03214">
    <property type="entry name" value="ura-cupin"/>
    <property type="match status" value="1"/>
</dbReference>
<dbReference type="EMBL" id="FNVA01000002">
    <property type="protein sequence ID" value="SEF98816.1"/>
    <property type="molecule type" value="Genomic_DNA"/>
</dbReference>
<dbReference type="Pfam" id="PF05899">
    <property type="entry name" value="Cupin_3"/>
    <property type="match status" value="1"/>
</dbReference>
<dbReference type="RefSeq" id="WP_103932494.1">
    <property type="nucleotide sequence ID" value="NZ_FNVA01000002.1"/>
</dbReference>
<sequence>MHSLGHTRSANRRDHLFLTPDTFIRTPLPGLTDGVAIIHVAPQTGAGFTQMTVELEPGGTLTEGPTQRLLYVLEGSLALSEPESPTPHELTAGSFAFCPEGYEHMLTADTKARVAVIEKPYQPLSLEHAKLIAARGEQEVPWFFVGHEPDLPGTPLGGDEDLQVRSLMPASIAFDFACNTMEYQPGAALSQVEVHYMEHGLLMLEGGGIYRVGDSWYPTQAGDFIWMATYCPQWFGALGKAPAKYLIYKDFNRHTLA</sequence>
<keyword evidence="3" id="KW-0378">Hydrolase</keyword>
<evidence type="ECO:0000259" key="1">
    <source>
        <dbReference type="Pfam" id="PF05899"/>
    </source>
</evidence>
<dbReference type="Proteomes" id="UP000236728">
    <property type="component" value="Unassembled WGS sequence"/>
</dbReference>
<accession>A0A1H5WHP0</accession>
<name>A0A1H5WHP0_9BACT</name>
<dbReference type="CDD" id="cd02212">
    <property type="entry name" value="cupin_UGlyAH_C"/>
    <property type="match status" value="1"/>
</dbReference>
<gene>
    <name evidence="3" type="ORF">SAMN05421819_1579</name>
</gene>
<dbReference type="InterPro" id="IPR017627">
    <property type="entry name" value="UGHY"/>
</dbReference>
<dbReference type="InterPro" id="IPR013096">
    <property type="entry name" value="Cupin_2"/>
</dbReference>
<organism evidence="3 4">
    <name type="scientific">Bryocella elongata</name>
    <dbReference type="NCBI Taxonomy" id="863522"/>
    <lineage>
        <taxon>Bacteria</taxon>
        <taxon>Pseudomonadati</taxon>
        <taxon>Acidobacteriota</taxon>
        <taxon>Terriglobia</taxon>
        <taxon>Terriglobales</taxon>
        <taxon>Acidobacteriaceae</taxon>
        <taxon>Bryocella</taxon>
    </lineage>
</organism>
<dbReference type="AlphaFoldDB" id="A0A1H5WHP0"/>
<dbReference type="InterPro" id="IPR044697">
    <property type="entry name" value="UGlyAH_cupin_C"/>
</dbReference>
<reference evidence="3 4" key="1">
    <citation type="submission" date="2016-10" db="EMBL/GenBank/DDBJ databases">
        <authorList>
            <person name="de Groot N.N."/>
        </authorList>
    </citation>
    <scope>NUCLEOTIDE SEQUENCE [LARGE SCALE GENOMIC DNA]</scope>
    <source>
        <strain evidence="3 4">DSM 22489</strain>
    </source>
</reference>